<dbReference type="PANTHER" id="PTHR35509">
    <property type="entry name" value="DOMAIN PROTEIN, PUTATIVE (DUF1995)-RELATED"/>
    <property type="match status" value="1"/>
</dbReference>
<evidence type="ECO:0000313" key="3">
    <source>
        <dbReference type="EMBL" id="KIE12121.1"/>
    </source>
</evidence>
<proteinExistence type="predicted"/>
<sequence length="244" mass="27314">MAELPNSLEDAIAQAREATKTALADGCKRIQVDFLFPELKPMPVAEQFLAVFAEYGSKLKVFFPDAGGAALASREWTDVPFKIFDIGTGRLSLEKKIEPEDEIFFLIAPTVVEVGEVEKMAQLVGDRPLVILNPRLEDLGAVGIGYAARQLRDRFISTIENCYYLRPIDNETAVFRCYPGQWEVWLENRGEYQKIAELPQKPSGDDLDTILAKQGSASETQGTPVAKKPNMFKSLQRFLRALRN</sequence>
<dbReference type="InterPro" id="IPR018962">
    <property type="entry name" value="DUF1995"/>
</dbReference>
<dbReference type="Proteomes" id="UP000029738">
    <property type="component" value="Unassembled WGS sequence"/>
</dbReference>
<comment type="caution">
    <text evidence="3">The sequence shown here is derived from an EMBL/GenBank/DDBJ whole genome shotgun (WGS) entry which is preliminary data.</text>
</comment>
<feature type="domain" description="DUF1995" evidence="1">
    <location>
        <begin position="5"/>
        <end position="208"/>
    </location>
</feature>
<name>A0A0C1NH16_9CYAN</name>
<dbReference type="Pfam" id="PF09353">
    <property type="entry name" value="DUF1995"/>
    <property type="match status" value="1"/>
</dbReference>
<dbReference type="InterPro" id="IPR053021">
    <property type="entry name" value="Chloroplast_ADK"/>
</dbReference>
<reference evidence="3" key="1">
    <citation type="journal article" date="2015" name="Genome Announc.">
        <title>Draft Genome Sequence of Tolypothrix boutellei Strain VB521301.</title>
        <authorList>
            <person name="Chandrababunaidu M.M."/>
            <person name="Singh D."/>
            <person name="Sen D."/>
            <person name="Bhan S."/>
            <person name="Das S."/>
            <person name="Gupta A."/>
            <person name="Adhikary S.P."/>
            <person name="Tripathy S."/>
        </authorList>
    </citation>
    <scope>NUCLEOTIDE SEQUENCE</scope>
    <source>
        <strain evidence="3">VB521301</strain>
    </source>
</reference>
<protein>
    <submittedName>
        <fullName evidence="2">DUF1995 family protein</fullName>
    </submittedName>
</protein>
<dbReference type="OrthoDB" id="482920at2"/>
<dbReference type="EMBL" id="JHEG02000037">
    <property type="protein sequence ID" value="KIE12121.1"/>
    <property type="molecule type" value="Genomic_DNA"/>
</dbReference>
<dbReference type="AlphaFoldDB" id="A0A0C1NH16"/>
<dbReference type="RefSeq" id="WP_038085636.1">
    <property type="nucleotide sequence ID" value="NZ_JHEG04000001.1"/>
</dbReference>
<dbReference type="STRING" id="1479485.DA73_0211095"/>
<evidence type="ECO:0000313" key="2">
    <source>
        <dbReference type="EMBL" id="KAF3890564.1"/>
    </source>
</evidence>
<dbReference type="PANTHER" id="PTHR35509:SF1">
    <property type="entry name" value="DOMAIN PROTEIN, PUTATIVE (DUF1995)-RELATED"/>
    <property type="match status" value="1"/>
</dbReference>
<evidence type="ECO:0000259" key="1">
    <source>
        <dbReference type="Pfam" id="PF09353"/>
    </source>
</evidence>
<organism evidence="3">
    <name type="scientific">Tolypothrix bouteillei VB521301</name>
    <dbReference type="NCBI Taxonomy" id="1479485"/>
    <lineage>
        <taxon>Bacteria</taxon>
        <taxon>Bacillati</taxon>
        <taxon>Cyanobacteriota</taxon>
        <taxon>Cyanophyceae</taxon>
        <taxon>Nostocales</taxon>
        <taxon>Tolypothrichaceae</taxon>
        <taxon>Tolypothrix</taxon>
    </lineage>
</organism>
<keyword evidence="4" id="KW-1185">Reference proteome</keyword>
<dbReference type="EMBL" id="JHEG04000001">
    <property type="protein sequence ID" value="KAF3890564.1"/>
    <property type="molecule type" value="Genomic_DNA"/>
</dbReference>
<accession>A0A0C1NH16</accession>
<evidence type="ECO:0000313" key="4">
    <source>
        <dbReference type="Proteomes" id="UP000029738"/>
    </source>
</evidence>
<gene>
    <name evidence="3" type="ORF">DA73_0211095</name>
    <name evidence="2" type="ORF">DA73_0400037760</name>
</gene>
<reference evidence="2" key="2">
    <citation type="submission" date="2019-11" db="EMBL/GenBank/DDBJ databases">
        <title>Improved Assembly of Tolypothrix boutellei genome.</title>
        <authorList>
            <person name="Sarangi A.N."/>
            <person name="Mukherjee M."/>
            <person name="Ghosh S."/>
            <person name="Singh D."/>
            <person name="Das A."/>
            <person name="Kant S."/>
            <person name="Prusty A."/>
            <person name="Tripathy S."/>
        </authorList>
    </citation>
    <scope>NUCLEOTIDE SEQUENCE</scope>
    <source>
        <strain evidence="2">VB521301</strain>
    </source>
</reference>